<reference evidence="1 2" key="1">
    <citation type="submission" date="2017-11" db="EMBL/GenBank/DDBJ databases">
        <authorList>
            <person name="Lechat P."/>
        </authorList>
    </citation>
    <scope>NUCLEOTIDE SEQUENCE [LARGE SCALE GENOMIC DNA]</scope>
    <source>
        <strain evidence="1">L495</strain>
    </source>
</reference>
<accession>A0AAQ1SPK7</accession>
<protein>
    <submittedName>
        <fullName evidence="1">Uncharacterized protein</fullName>
    </submittedName>
</protein>
<proteinExistence type="predicted"/>
<comment type="caution">
    <text evidence="1">The sequence shown here is derived from an EMBL/GenBank/DDBJ whole genome shotgun (WGS) entry which is preliminary data.</text>
</comment>
<evidence type="ECO:0000313" key="1">
    <source>
        <dbReference type="EMBL" id="SOR62409.1"/>
    </source>
</evidence>
<organism evidence="1 2">
    <name type="scientific">Leptospira interrogans serovar Manilae</name>
    <dbReference type="NCBI Taxonomy" id="214675"/>
    <lineage>
        <taxon>Bacteria</taxon>
        <taxon>Pseudomonadati</taxon>
        <taxon>Spirochaetota</taxon>
        <taxon>Spirochaetia</taxon>
        <taxon>Leptospirales</taxon>
        <taxon>Leptospiraceae</taxon>
        <taxon>Leptospira</taxon>
    </lineage>
</organism>
<dbReference type="EMBL" id="OEJX01000042">
    <property type="protein sequence ID" value="SOR62409.1"/>
    <property type="molecule type" value="Genomic_DNA"/>
</dbReference>
<sequence>MDRSIINRFRIGYTELTLIISACVRTQYNFRFNAFILT</sequence>
<dbReference type="AlphaFoldDB" id="A0AAQ1SPK7"/>
<evidence type="ECO:0000313" key="2">
    <source>
        <dbReference type="Proteomes" id="UP000234460"/>
    </source>
</evidence>
<gene>
    <name evidence="1" type="ORF">LMANV2_470017</name>
</gene>
<dbReference type="Proteomes" id="UP000234460">
    <property type="component" value="Chromosome LMANV2"/>
</dbReference>
<name>A0AAQ1SPK7_LEPIR</name>